<proteinExistence type="predicted"/>
<feature type="domain" description="VWFA" evidence="1">
    <location>
        <begin position="54"/>
        <end position="346"/>
    </location>
</feature>
<name>S9Q309_CYSF2</name>
<organism evidence="2 3">
    <name type="scientific">Cystobacter fuscus (strain ATCC 25194 / DSM 2262 / NBRC 100088 / M29)</name>
    <dbReference type="NCBI Taxonomy" id="1242864"/>
    <lineage>
        <taxon>Bacteria</taxon>
        <taxon>Pseudomonadati</taxon>
        <taxon>Myxococcota</taxon>
        <taxon>Myxococcia</taxon>
        <taxon>Myxococcales</taxon>
        <taxon>Cystobacterineae</taxon>
        <taxon>Archangiaceae</taxon>
        <taxon>Cystobacter</taxon>
    </lineage>
</organism>
<dbReference type="PROSITE" id="PS50234">
    <property type="entry name" value="VWFA"/>
    <property type="match status" value="1"/>
</dbReference>
<dbReference type="Gene3D" id="3.40.50.410">
    <property type="entry name" value="von Willebrand factor, type A domain"/>
    <property type="match status" value="1"/>
</dbReference>
<evidence type="ECO:0000313" key="2">
    <source>
        <dbReference type="EMBL" id="EPX55689.1"/>
    </source>
</evidence>
<dbReference type="InterPro" id="IPR002035">
    <property type="entry name" value="VWF_A"/>
</dbReference>
<dbReference type="SUPFAM" id="SSF53300">
    <property type="entry name" value="vWA-like"/>
    <property type="match status" value="1"/>
</dbReference>
<dbReference type="eggNOG" id="COG2304">
    <property type="taxonomic scope" value="Bacteria"/>
</dbReference>
<protein>
    <submittedName>
        <fullName evidence="2">CglB</fullName>
    </submittedName>
</protein>
<dbReference type="Proteomes" id="UP000011682">
    <property type="component" value="Unassembled WGS sequence"/>
</dbReference>
<reference evidence="2" key="1">
    <citation type="submission" date="2013-05" db="EMBL/GenBank/DDBJ databases">
        <title>Genome assembly of Cystobacter fuscus DSM 2262.</title>
        <authorList>
            <person name="Sharma G."/>
            <person name="Khatri I."/>
            <person name="Kaur C."/>
            <person name="Mayilraj S."/>
            <person name="Subramanian S."/>
        </authorList>
    </citation>
    <scope>NUCLEOTIDE SEQUENCE [LARGE SCALE GENOMIC DNA]</scope>
    <source>
        <strain evidence="2">DSM 2262</strain>
    </source>
</reference>
<dbReference type="EMBL" id="ANAH02000071">
    <property type="protein sequence ID" value="EPX55689.1"/>
    <property type="molecule type" value="Genomic_DNA"/>
</dbReference>
<dbReference type="CDD" id="cd00198">
    <property type="entry name" value="vWFA"/>
    <property type="match status" value="1"/>
</dbReference>
<dbReference type="OrthoDB" id="5506314at2"/>
<gene>
    <name evidence="2" type="ORF">D187_009300</name>
</gene>
<evidence type="ECO:0000259" key="1">
    <source>
        <dbReference type="PROSITE" id="PS50234"/>
    </source>
</evidence>
<sequence length="420" mass="44489">MRAKLTFLRALVVGTLSGVLTSACQTYDFEPVEPLAISQTTETRTIEARALKPNLMLLVDTSGSMTAPVNPTLPACRVNGTVCGSTANPCDVTKCPTRWSDLQDAMSSFLDESGTIARIGLATYPEGDSCGASSGISVPLPEDEKEDDATLKENARKVKASLLAIKNSGPAGSLVPQGGTPTSSSLAYVGSRPELRKDNRADFVVLLTDGLPNCNENYPTPGPSQDCFCILSSCAPESGTERIGCLDTNASVAAVKALRNSDEKLDIQTIVIGFGTDFKANTEAGIRGAATLQGMGVEGGFERKCSTNADCGTDDTCTAGKCKRSFFEAENKTQLSQALRAIAEEVIAEAPCELRIDPAERPTSEELMVVYLNGERLSPGPDTWVMKEPGIVFQGSTCDRIEASSPSAPAKIEVRAVQRR</sequence>
<dbReference type="InterPro" id="IPR036465">
    <property type="entry name" value="vWFA_dom_sf"/>
</dbReference>
<dbReference type="PROSITE" id="PS51257">
    <property type="entry name" value="PROKAR_LIPOPROTEIN"/>
    <property type="match status" value="1"/>
</dbReference>
<keyword evidence="3" id="KW-1185">Reference proteome</keyword>
<accession>S9Q309</accession>
<dbReference type="RefSeq" id="WP_002627282.1">
    <property type="nucleotide sequence ID" value="NZ_ANAH02000071.1"/>
</dbReference>
<comment type="caution">
    <text evidence="2">The sequence shown here is derived from an EMBL/GenBank/DDBJ whole genome shotgun (WGS) entry which is preliminary data.</text>
</comment>
<dbReference type="SMART" id="SM00327">
    <property type="entry name" value="VWA"/>
    <property type="match status" value="1"/>
</dbReference>
<dbReference type="NCBIfam" id="NF033757">
    <property type="entry name" value="gliding_CglB"/>
    <property type="match status" value="1"/>
</dbReference>
<dbReference type="AlphaFoldDB" id="S9Q309"/>
<evidence type="ECO:0000313" key="3">
    <source>
        <dbReference type="Proteomes" id="UP000011682"/>
    </source>
</evidence>